<dbReference type="Gene3D" id="3.40.50.1000">
    <property type="entry name" value="HAD superfamily/HAD-like"/>
    <property type="match status" value="1"/>
</dbReference>
<dbReference type="InterPro" id="IPR051400">
    <property type="entry name" value="HAD-like_hydrolase"/>
</dbReference>
<gene>
    <name evidence="4" type="ORF">V5R04_09780</name>
</gene>
<dbReference type="PANTHER" id="PTHR46470:SF4">
    <property type="entry name" value="5-AMINO-6-(5-PHOSPHO-D-RIBITYLAMINO)URACIL PHOSPHATASE YIGB"/>
    <property type="match status" value="1"/>
</dbReference>
<accession>A0AAU7DT95</accession>
<dbReference type="PRINTS" id="PR00413">
    <property type="entry name" value="HADHALOGNASE"/>
</dbReference>
<dbReference type="AlphaFoldDB" id="A0AAU7DT95"/>
<name>A0AAU7DT95_9MICO</name>
<keyword evidence="3" id="KW-0460">Magnesium</keyword>
<comment type="cofactor">
    <cofactor evidence="1">
        <name>Mg(2+)</name>
        <dbReference type="ChEBI" id="CHEBI:18420"/>
    </cofactor>
</comment>
<dbReference type="Pfam" id="PF00702">
    <property type="entry name" value="Hydrolase"/>
    <property type="match status" value="1"/>
</dbReference>
<dbReference type="SFLD" id="SFLDS00003">
    <property type="entry name" value="Haloacid_Dehalogenase"/>
    <property type="match status" value="1"/>
</dbReference>
<dbReference type="SFLD" id="SFLDG01129">
    <property type="entry name" value="C1.5:_HAD__Beta-PGM__Phosphata"/>
    <property type="match status" value="1"/>
</dbReference>
<keyword evidence="2 4" id="KW-0378">Hydrolase</keyword>
<evidence type="ECO:0000313" key="4">
    <source>
        <dbReference type="EMBL" id="XBH20526.1"/>
    </source>
</evidence>
<dbReference type="GO" id="GO:0044281">
    <property type="term" value="P:small molecule metabolic process"/>
    <property type="evidence" value="ECO:0007669"/>
    <property type="project" value="UniProtKB-ARBA"/>
</dbReference>
<evidence type="ECO:0000256" key="3">
    <source>
        <dbReference type="ARBA" id="ARBA00022842"/>
    </source>
</evidence>
<dbReference type="EMBL" id="CP146203">
    <property type="protein sequence ID" value="XBH20526.1"/>
    <property type="molecule type" value="Genomic_DNA"/>
</dbReference>
<dbReference type="NCBIfam" id="TIGR01509">
    <property type="entry name" value="HAD-SF-IA-v3"/>
    <property type="match status" value="1"/>
</dbReference>
<proteinExistence type="predicted"/>
<evidence type="ECO:0000256" key="1">
    <source>
        <dbReference type="ARBA" id="ARBA00001946"/>
    </source>
</evidence>
<dbReference type="NCBIfam" id="TIGR01549">
    <property type="entry name" value="HAD-SF-IA-v1"/>
    <property type="match status" value="1"/>
</dbReference>
<evidence type="ECO:0000256" key="2">
    <source>
        <dbReference type="ARBA" id="ARBA00022801"/>
    </source>
</evidence>
<reference evidence="4" key="1">
    <citation type="submission" date="2024-02" db="EMBL/GenBank/DDBJ databases">
        <title>Tomenella chthoni gen. nov. sp. nov., a member of the family Jonesiaceae isolated from bat guano.</title>
        <authorList>
            <person name="Miller S.L."/>
            <person name="King J."/>
            <person name="Sankaranarayanan K."/>
            <person name="Lawson P.A."/>
        </authorList>
    </citation>
    <scope>NUCLEOTIDE SEQUENCE</scope>
    <source>
        <strain evidence="4">BS-20</strain>
    </source>
</reference>
<dbReference type="InterPro" id="IPR036412">
    <property type="entry name" value="HAD-like_sf"/>
</dbReference>
<protein>
    <submittedName>
        <fullName evidence="4">HAD family hydrolase</fullName>
        <ecNumber evidence="4">3.1.3.-</ecNumber>
    </submittedName>
</protein>
<sequence length="253" mass="27197">MIGSKAMLEGVLFDIDDTLVDTRGAFAHTMGVLSAHFLPALAPERHPEVLDLWRRDPNGHYRAYTRGEVSARDQRKARANELQATFGGKHFDDAGFDQWNEVFQAAFRDGWRAFSDAAPAIAALRQAGIAVGALSNAPRAMQLDKLAQTGLGDVEVLVTLDTFGVGKPDPRVFLEACRLLGTDPQRTAYVGDELDIDARGAAAVGMTGVWLDRPGTRRGGVHLEDVSVATSEGLHVVESLALVPEVLGVPVSV</sequence>
<dbReference type="InterPro" id="IPR023214">
    <property type="entry name" value="HAD_sf"/>
</dbReference>
<dbReference type="PANTHER" id="PTHR46470">
    <property type="entry name" value="N-ACYLNEURAMINATE-9-PHOSPHATASE"/>
    <property type="match status" value="1"/>
</dbReference>
<organism evidence="4">
    <name type="scientific">Jonesiaceae bacterium BS-20</name>
    <dbReference type="NCBI Taxonomy" id="3120821"/>
    <lineage>
        <taxon>Bacteria</taxon>
        <taxon>Bacillati</taxon>
        <taxon>Actinomycetota</taxon>
        <taxon>Actinomycetes</taxon>
        <taxon>Micrococcales</taxon>
        <taxon>Jonesiaceae</taxon>
    </lineage>
</organism>
<dbReference type="EC" id="3.1.3.-" evidence="4"/>
<dbReference type="Gene3D" id="1.20.120.1600">
    <property type="match status" value="1"/>
</dbReference>
<dbReference type="InterPro" id="IPR006439">
    <property type="entry name" value="HAD-SF_hydro_IA"/>
</dbReference>
<dbReference type="GO" id="GO:0016787">
    <property type="term" value="F:hydrolase activity"/>
    <property type="evidence" value="ECO:0007669"/>
    <property type="project" value="UniProtKB-KW"/>
</dbReference>
<dbReference type="SUPFAM" id="SSF56784">
    <property type="entry name" value="HAD-like"/>
    <property type="match status" value="1"/>
</dbReference>